<dbReference type="OrthoDB" id="289038at2759"/>
<dbReference type="GO" id="GO:0005829">
    <property type="term" value="C:cytosol"/>
    <property type="evidence" value="ECO:0007669"/>
    <property type="project" value="TreeGrafter"/>
</dbReference>
<evidence type="ECO:0000259" key="7">
    <source>
        <dbReference type="PROSITE" id="PS50271"/>
    </source>
</evidence>
<organism evidence="8 9">
    <name type="scientific">Nephila pilipes</name>
    <name type="common">Giant wood spider</name>
    <name type="synonym">Nephila maculata</name>
    <dbReference type="NCBI Taxonomy" id="299642"/>
    <lineage>
        <taxon>Eukaryota</taxon>
        <taxon>Metazoa</taxon>
        <taxon>Ecdysozoa</taxon>
        <taxon>Arthropoda</taxon>
        <taxon>Chelicerata</taxon>
        <taxon>Arachnida</taxon>
        <taxon>Araneae</taxon>
        <taxon>Araneomorphae</taxon>
        <taxon>Entelegynae</taxon>
        <taxon>Araneoidea</taxon>
        <taxon>Nephilidae</taxon>
        <taxon>Nephila</taxon>
    </lineage>
</organism>
<keyword evidence="3 5" id="KW-0863">Zinc-finger</keyword>
<dbReference type="PROSITE" id="PS50271">
    <property type="entry name" value="ZF_UBP"/>
    <property type="match status" value="1"/>
</dbReference>
<dbReference type="PANTHER" id="PTHR24006">
    <property type="entry name" value="UBIQUITIN CARBOXYL-TERMINAL HYDROLASE"/>
    <property type="match status" value="1"/>
</dbReference>
<protein>
    <submittedName>
        <fullName evidence="8">Ubiquitin carboxyl-terminal hydrolase 22</fullName>
    </submittedName>
</protein>
<feature type="domain" description="USP" evidence="6">
    <location>
        <begin position="170"/>
        <end position="468"/>
    </location>
</feature>
<keyword evidence="4" id="KW-0862">Zinc</keyword>
<dbReference type="AlphaFoldDB" id="A0A8X6PT45"/>
<dbReference type="PROSITE" id="PS00972">
    <property type="entry name" value="USP_1"/>
    <property type="match status" value="1"/>
</dbReference>
<name>A0A8X6PT45_NEPPI</name>
<dbReference type="Pfam" id="PF02148">
    <property type="entry name" value="zf-UBP"/>
    <property type="match status" value="1"/>
</dbReference>
<dbReference type="Proteomes" id="UP000887013">
    <property type="component" value="Unassembled WGS sequence"/>
</dbReference>
<keyword evidence="8" id="KW-0378">Hydrolase</keyword>
<keyword evidence="9" id="KW-1185">Reference proteome</keyword>
<evidence type="ECO:0000313" key="8">
    <source>
        <dbReference type="EMBL" id="GFT87762.1"/>
    </source>
</evidence>
<dbReference type="InterPro" id="IPR028889">
    <property type="entry name" value="USP"/>
</dbReference>
<comment type="similarity">
    <text evidence="1">Belongs to the peptidase C19 family.</text>
</comment>
<dbReference type="GO" id="GO:0016579">
    <property type="term" value="P:protein deubiquitination"/>
    <property type="evidence" value="ECO:0007669"/>
    <property type="project" value="InterPro"/>
</dbReference>
<evidence type="ECO:0000259" key="6">
    <source>
        <dbReference type="PROSITE" id="PS50235"/>
    </source>
</evidence>
<dbReference type="InterPro" id="IPR050164">
    <property type="entry name" value="Peptidase_C19"/>
</dbReference>
<dbReference type="SUPFAM" id="SSF57850">
    <property type="entry name" value="RING/U-box"/>
    <property type="match status" value="1"/>
</dbReference>
<dbReference type="Gene3D" id="3.90.70.10">
    <property type="entry name" value="Cysteine proteinases"/>
    <property type="match status" value="1"/>
</dbReference>
<dbReference type="Gene3D" id="3.30.40.10">
    <property type="entry name" value="Zinc/RING finger domain, C3HC4 (zinc finger)"/>
    <property type="match status" value="1"/>
</dbReference>
<evidence type="ECO:0000256" key="3">
    <source>
        <dbReference type="ARBA" id="ARBA00022771"/>
    </source>
</evidence>
<comment type="caution">
    <text evidence="8">The sequence shown here is derived from an EMBL/GenBank/DDBJ whole genome shotgun (WGS) entry which is preliminary data.</text>
</comment>
<feature type="domain" description="UBP-type" evidence="7">
    <location>
        <begin position="4"/>
        <end position="137"/>
    </location>
</feature>
<evidence type="ECO:0000256" key="1">
    <source>
        <dbReference type="ARBA" id="ARBA00009085"/>
    </source>
</evidence>
<dbReference type="PANTHER" id="PTHR24006:SF937">
    <property type="entry name" value="UBIQUITIN CARBOXYL-TERMINAL HYDROLASE"/>
    <property type="match status" value="1"/>
</dbReference>
<reference evidence="8" key="1">
    <citation type="submission" date="2020-08" db="EMBL/GenBank/DDBJ databases">
        <title>Multicomponent nature underlies the extraordinary mechanical properties of spider dragline silk.</title>
        <authorList>
            <person name="Kono N."/>
            <person name="Nakamura H."/>
            <person name="Mori M."/>
            <person name="Yoshida Y."/>
            <person name="Ohtoshi R."/>
            <person name="Malay A.D."/>
            <person name="Moran D.A.P."/>
            <person name="Tomita M."/>
            <person name="Numata K."/>
            <person name="Arakawa K."/>
        </authorList>
    </citation>
    <scope>NUCLEOTIDE SEQUENCE</scope>
</reference>
<proteinExistence type="inferred from homology"/>
<dbReference type="InterPro" id="IPR018200">
    <property type="entry name" value="USP_CS"/>
</dbReference>
<dbReference type="InterPro" id="IPR013083">
    <property type="entry name" value="Znf_RING/FYVE/PHD"/>
</dbReference>
<dbReference type="InterPro" id="IPR001394">
    <property type="entry name" value="Peptidase_C19_UCH"/>
</dbReference>
<dbReference type="PROSITE" id="PS50235">
    <property type="entry name" value="USP_3"/>
    <property type="match status" value="1"/>
</dbReference>
<dbReference type="InterPro" id="IPR001607">
    <property type="entry name" value="Znf_UBP"/>
</dbReference>
<dbReference type="Pfam" id="PF00443">
    <property type="entry name" value="UCH"/>
    <property type="match status" value="1"/>
</dbReference>
<evidence type="ECO:0000313" key="9">
    <source>
        <dbReference type="Proteomes" id="UP000887013"/>
    </source>
</evidence>
<dbReference type="InterPro" id="IPR038765">
    <property type="entry name" value="Papain-like_cys_pep_sf"/>
</dbReference>
<dbReference type="GO" id="GO:0004843">
    <property type="term" value="F:cysteine-type deubiquitinase activity"/>
    <property type="evidence" value="ECO:0007669"/>
    <property type="project" value="InterPro"/>
</dbReference>
<evidence type="ECO:0000256" key="2">
    <source>
        <dbReference type="ARBA" id="ARBA00022723"/>
    </source>
</evidence>
<gene>
    <name evidence="8" type="primary">usp22</name>
    <name evidence="8" type="ORF">NPIL_110781</name>
</gene>
<sequence>MSSVSCDHTDKITQNLGNYELIVQFHIICEDINNDSIEHNWKLRKRKAKRVHCKQCKSTDKIHACLYCPYFGCFFNESKNELAYEHGHIEKHARESHHSISVNMDHGVLFCFICNDYIYDDRCQDIMDNIQEFAKSSLIKRNFVPKTKEVELLKAVGVLKIPDNSYFGLRGVFNYGNTCYANVIVQVLVHTPYLRDYFFADQHKCFLKFCLTCETSALFQEFYSGKTIPLNPVNFYLAAQKYFTPLIGIDPEDTSEFFESIIEGLHESMESSRTSNLCNCTVHKLFHGISQHTFFCPNCASIVEIDADTHNAQTFTQIHLDATLDDPLHPDGISVNLLTCLNMYQSRDVPQLKCPKCSESVNEQVKIKKLPLIIRMNLTYGHEKKKHVLFPEFIDMSSCMLSEVGDYKYCLYAVIVHKTAGHYYCYIKQHTSGPNQRRWFKCNDEYVSKSSFKEVCEDEASILMYYKKNSDFVNELDTRGFTV</sequence>
<evidence type="ECO:0000256" key="4">
    <source>
        <dbReference type="ARBA" id="ARBA00022833"/>
    </source>
</evidence>
<keyword evidence="2" id="KW-0479">Metal-binding</keyword>
<accession>A0A8X6PT45</accession>
<dbReference type="GO" id="GO:0005634">
    <property type="term" value="C:nucleus"/>
    <property type="evidence" value="ECO:0007669"/>
    <property type="project" value="TreeGrafter"/>
</dbReference>
<dbReference type="GO" id="GO:0008270">
    <property type="term" value="F:zinc ion binding"/>
    <property type="evidence" value="ECO:0007669"/>
    <property type="project" value="UniProtKB-KW"/>
</dbReference>
<evidence type="ECO:0000256" key="5">
    <source>
        <dbReference type="PROSITE-ProRule" id="PRU00502"/>
    </source>
</evidence>
<dbReference type="SUPFAM" id="SSF54001">
    <property type="entry name" value="Cysteine proteinases"/>
    <property type="match status" value="1"/>
</dbReference>
<dbReference type="EMBL" id="BMAW01120120">
    <property type="protein sequence ID" value="GFT87762.1"/>
    <property type="molecule type" value="Genomic_DNA"/>
</dbReference>